<dbReference type="RefSeq" id="WP_014132257.1">
    <property type="nucleotide sequence ID" value="NC_016078.1"/>
</dbReference>
<dbReference type="CDD" id="cd08946">
    <property type="entry name" value="SDR_e"/>
    <property type="match status" value="1"/>
</dbReference>
<dbReference type="KEGG" id="phl:KKY_3120"/>
<dbReference type="PANTHER" id="PTHR43245">
    <property type="entry name" value="BIFUNCTIONAL POLYMYXIN RESISTANCE PROTEIN ARNA"/>
    <property type="match status" value="1"/>
</dbReference>
<evidence type="ECO:0000259" key="1">
    <source>
        <dbReference type="Pfam" id="PF01370"/>
    </source>
</evidence>
<dbReference type="AlphaFoldDB" id="G4RGV7"/>
<dbReference type="InterPro" id="IPR036291">
    <property type="entry name" value="NAD(P)-bd_dom_sf"/>
</dbReference>
<dbReference type="InterPro" id="IPR050177">
    <property type="entry name" value="Lipid_A_modif_metabolic_enz"/>
</dbReference>
<name>G4RGV7_PELHB</name>
<feature type="domain" description="NAD-dependent epimerase/dehydratase" evidence="1">
    <location>
        <begin position="6"/>
        <end position="220"/>
    </location>
</feature>
<evidence type="ECO:0000313" key="3">
    <source>
        <dbReference type="Proteomes" id="UP000008850"/>
    </source>
</evidence>
<keyword evidence="3" id="KW-1185">Reference proteome</keyword>
<sequence length="326" mass="36623">MTKKRALVFGGAGFIGSHLLKSLAESGDYDAIVSADIAEPRFRVDGVQYKHVDIRQPIADDICPDASEIYNLAAVHTTPGHEDWEYFYTNVLGATHCCDYARRVGCERVVFTSSISVYGASEELKDETSALEPDSAYGRSKLCAEEIHAQWLNEAPGTRRLIVARPAVIYGYTERGNFTRLAHAMAKKRFFFPGRKDTIKACGYVEDLVASFGFGLERNETHLIYNFAHMERYTSEDICDAFTDVADYGKVTLVVPMQLMMLGGLAFEVLGKLGLRTSINRPRIKKLYKSTNIVPQKLKDMGFGYRYDLKQSLERWLEMSGGAQFK</sequence>
<organism evidence="2 3">
    <name type="scientific">Pelagibacterium halotolerans (strain DSM 22347 / JCM 15775 / CGMCC 1.7692 / B2)</name>
    <dbReference type="NCBI Taxonomy" id="1082931"/>
    <lineage>
        <taxon>Bacteria</taxon>
        <taxon>Pseudomonadati</taxon>
        <taxon>Pseudomonadota</taxon>
        <taxon>Alphaproteobacteria</taxon>
        <taxon>Hyphomicrobiales</taxon>
        <taxon>Devosiaceae</taxon>
        <taxon>Pelagibacterium</taxon>
    </lineage>
</organism>
<protein>
    <submittedName>
        <fullName evidence="2">UDP-glucose 4-epimerase</fullName>
    </submittedName>
</protein>
<reference evidence="2 3" key="1">
    <citation type="journal article" date="2012" name="J. Bacteriol.">
        <title>Complete genome sequence of Pelagibacterium halotolerans B2T.</title>
        <authorList>
            <person name="Huo Y.Y."/>
            <person name="Cheng H."/>
            <person name="Han X.F."/>
            <person name="Jiang X.W."/>
            <person name="Sun C."/>
            <person name="Zhang X.Q."/>
            <person name="Zhu X.F."/>
            <person name="Liu Y.F."/>
            <person name="Li P.F."/>
            <person name="Ni P.X."/>
            <person name="Wu M."/>
        </authorList>
    </citation>
    <scope>NUCLEOTIDE SEQUENCE [LARGE SCALE GENOMIC DNA]</scope>
    <source>
        <strain evidence="3">DSM 22347 / JCM 15775 / CGMCC 1.7692 / B2</strain>
    </source>
</reference>
<accession>G4RGV7</accession>
<dbReference type="PANTHER" id="PTHR43245:SF58">
    <property type="entry name" value="BLL5923 PROTEIN"/>
    <property type="match status" value="1"/>
</dbReference>
<proteinExistence type="predicted"/>
<dbReference type="SUPFAM" id="SSF51735">
    <property type="entry name" value="NAD(P)-binding Rossmann-fold domains"/>
    <property type="match status" value="1"/>
</dbReference>
<dbReference type="HOGENOM" id="CLU_007383_6_2_5"/>
<dbReference type="Pfam" id="PF01370">
    <property type="entry name" value="Epimerase"/>
    <property type="match status" value="1"/>
</dbReference>
<dbReference type="Gene3D" id="3.40.50.720">
    <property type="entry name" value="NAD(P)-binding Rossmann-like Domain"/>
    <property type="match status" value="1"/>
</dbReference>
<dbReference type="InterPro" id="IPR001509">
    <property type="entry name" value="Epimerase_deHydtase"/>
</dbReference>
<dbReference type="STRING" id="1082931.KKY_3120"/>
<gene>
    <name evidence="2" type="ordered locus">KKY_3120</name>
</gene>
<dbReference type="EMBL" id="CP003075">
    <property type="protein sequence ID" value="AEQ53110.1"/>
    <property type="molecule type" value="Genomic_DNA"/>
</dbReference>
<dbReference type="PATRIC" id="fig|1082931.4.peg.3075"/>
<dbReference type="Proteomes" id="UP000008850">
    <property type="component" value="Chromosome"/>
</dbReference>
<evidence type="ECO:0000313" key="2">
    <source>
        <dbReference type="EMBL" id="AEQ53110.1"/>
    </source>
</evidence>
<dbReference type="eggNOG" id="COG0451">
    <property type="taxonomic scope" value="Bacteria"/>
</dbReference>